<dbReference type="RefSeq" id="WP_353110843.1">
    <property type="nucleotide sequence ID" value="NZ_APND01000002.1"/>
</dbReference>
<dbReference type="EMBL" id="APND01000002">
    <property type="protein sequence ID" value="MES1929353.1"/>
    <property type="molecule type" value="Genomic_DNA"/>
</dbReference>
<reference evidence="1 2" key="1">
    <citation type="submission" date="2013-03" db="EMBL/GenBank/DDBJ databases">
        <title>Salinisphaera dokdonensis CL-ES53 Genome Sequencing.</title>
        <authorList>
            <person name="Li C."/>
            <person name="Lai Q."/>
            <person name="Shao Z."/>
        </authorList>
    </citation>
    <scope>NUCLEOTIDE SEQUENCE [LARGE SCALE GENOMIC DNA]</scope>
    <source>
        <strain evidence="1 2">CL-ES53</strain>
    </source>
</reference>
<sequence length="306" mass="33001">MGFLVLSGASCTSHGAQDRPAVESQAAFEHYRNTRYDYQLDYPAGFEAEPVAGNGDGRVIRSDQATLRVFGVQLEGRSLRALAASEIADPTAASEIQNSEGSVVLVQEQARAMRTVKTIALSDDRAAVLVIDGSMAQPDSRERVLASFKPVSRQAADRSETDADRRYRNPELGFSIEKPKGARVSRDGADSVSFAVLGPKNEAASEISDGFTLTVIRDPQAEAATLAEYAEATRPDGAPSAERLRVGGQETLRYESQSEMGGSVTHWLFMPDRGGHYHVSATVSGPTRDYPAQIEAMLSSLRFSPD</sequence>
<organism evidence="1 2">
    <name type="scientific">Salinisphaera dokdonensis CL-ES53</name>
    <dbReference type="NCBI Taxonomy" id="1304272"/>
    <lineage>
        <taxon>Bacteria</taxon>
        <taxon>Pseudomonadati</taxon>
        <taxon>Pseudomonadota</taxon>
        <taxon>Gammaproteobacteria</taxon>
        <taxon>Salinisphaerales</taxon>
        <taxon>Salinisphaeraceae</taxon>
        <taxon>Salinisphaera</taxon>
    </lineage>
</organism>
<proteinExistence type="predicted"/>
<comment type="caution">
    <text evidence="1">The sequence shown here is derived from an EMBL/GenBank/DDBJ whole genome shotgun (WGS) entry which is preliminary data.</text>
</comment>
<evidence type="ECO:0000313" key="1">
    <source>
        <dbReference type="EMBL" id="MES1929353.1"/>
    </source>
</evidence>
<evidence type="ECO:0008006" key="3">
    <source>
        <dbReference type="Google" id="ProtNLM"/>
    </source>
</evidence>
<accession>A0ABV2B0F7</accession>
<gene>
    <name evidence="1" type="ORF">SADO_08852</name>
</gene>
<evidence type="ECO:0000313" key="2">
    <source>
        <dbReference type="Proteomes" id="UP001460888"/>
    </source>
</evidence>
<name>A0ABV2B0F7_9GAMM</name>
<keyword evidence="2" id="KW-1185">Reference proteome</keyword>
<protein>
    <recommendedName>
        <fullName evidence="3">DUF1795 domain-containing protein</fullName>
    </recommendedName>
</protein>
<dbReference type="Proteomes" id="UP001460888">
    <property type="component" value="Unassembled WGS sequence"/>
</dbReference>